<keyword evidence="2" id="KW-1185">Reference proteome</keyword>
<organism evidence="1 2">
    <name type="scientific">Araneus ventricosus</name>
    <name type="common">Orbweaver spider</name>
    <name type="synonym">Epeira ventricosa</name>
    <dbReference type="NCBI Taxonomy" id="182803"/>
    <lineage>
        <taxon>Eukaryota</taxon>
        <taxon>Metazoa</taxon>
        <taxon>Ecdysozoa</taxon>
        <taxon>Arthropoda</taxon>
        <taxon>Chelicerata</taxon>
        <taxon>Arachnida</taxon>
        <taxon>Araneae</taxon>
        <taxon>Araneomorphae</taxon>
        <taxon>Entelegynae</taxon>
        <taxon>Araneoidea</taxon>
        <taxon>Araneidae</taxon>
        <taxon>Araneus</taxon>
    </lineage>
</organism>
<dbReference type="EMBL" id="BGPR01000053">
    <property type="protein sequence ID" value="GBL87471.1"/>
    <property type="molecule type" value="Genomic_DNA"/>
</dbReference>
<evidence type="ECO:0000313" key="2">
    <source>
        <dbReference type="Proteomes" id="UP000499080"/>
    </source>
</evidence>
<name>A0A4Y2B535_ARAVE</name>
<evidence type="ECO:0000313" key="1">
    <source>
        <dbReference type="EMBL" id="GBL87471.1"/>
    </source>
</evidence>
<dbReference type="Proteomes" id="UP000499080">
    <property type="component" value="Unassembled WGS sequence"/>
</dbReference>
<reference evidence="1 2" key="1">
    <citation type="journal article" date="2019" name="Sci. Rep.">
        <title>Orb-weaving spider Araneus ventricosus genome elucidates the spidroin gene catalogue.</title>
        <authorList>
            <person name="Kono N."/>
            <person name="Nakamura H."/>
            <person name="Ohtoshi R."/>
            <person name="Moran D.A.P."/>
            <person name="Shinohara A."/>
            <person name="Yoshida Y."/>
            <person name="Fujiwara M."/>
            <person name="Mori M."/>
            <person name="Tomita M."/>
            <person name="Arakawa K."/>
        </authorList>
    </citation>
    <scope>NUCLEOTIDE SEQUENCE [LARGE SCALE GENOMIC DNA]</scope>
</reference>
<protein>
    <submittedName>
        <fullName evidence="1">Uncharacterized protein</fullName>
    </submittedName>
</protein>
<gene>
    <name evidence="1" type="ORF">AVEN_118400_1</name>
</gene>
<accession>A0A4Y2B535</accession>
<comment type="caution">
    <text evidence="1">The sequence shown here is derived from an EMBL/GenBank/DDBJ whole genome shotgun (WGS) entry which is preliminary data.</text>
</comment>
<sequence length="154" mass="17828">MSPRLPKLPHHIDRWPWWLSCKVSASEQEGFQFRNSILLKIPRVLGLLHVKSYVGVKRPLLVWCGSVKRGCHLRCHSRHLTVVRGPSQNTPRVASKRDIILTKTKKHIDRMQAERWVFKLGPHTQQISGRTGSRTRILLVPQPRFGYQSTAPHH</sequence>
<dbReference type="AlphaFoldDB" id="A0A4Y2B535"/>
<proteinExistence type="predicted"/>